<gene>
    <name evidence="1" type="ORF">P170DRAFT_262392</name>
</gene>
<evidence type="ECO:0000313" key="2">
    <source>
        <dbReference type="Proteomes" id="UP000234275"/>
    </source>
</evidence>
<protein>
    <submittedName>
        <fullName evidence="1">Uncharacterized protein</fullName>
    </submittedName>
</protein>
<organism evidence="1 2">
    <name type="scientific">Aspergillus steynii IBT 23096</name>
    <dbReference type="NCBI Taxonomy" id="1392250"/>
    <lineage>
        <taxon>Eukaryota</taxon>
        <taxon>Fungi</taxon>
        <taxon>Dikarya</taxon>
        <taxon>Ascomycota</taxon>
        <taxon>Pezizomycotina</taxon>
        <taxon>Eurotiomycetes</taxon>
        <taxon>Eurotiomycetidae</taxon>
        <taxon>Eurotiales</taxon>
        <taxon>Aspergillaceae</taxon>
        <taxon>Aspergillus</taxon>
        <taxon>Aspergillus subgen. Circumdati</taxon>
    </lineage>
</organism>
<dbReference type="Proteomes" id="UP000234275">
    <property type="component" value="Unassembled WGS sequence"/>
</dbReference>
<accession>A0A2I2FZX4</accession>
<dbReference type="EMBL" id="MSFO01000007">
    <property type="protein sequence ID" value="PLB46180.1"/>
    <property type="molecule type" value="Genomic_DNA"/>
</dbReference>
<dbReference type="GeneID" id="36550785"/>
<dbReference type="VEuPathDB" id="FungiDB:P170DRAFT_262392"/>
<evidence type="ECO:0000313" key="1">
    <source>
        <dbReference type="EMBL" id="PLB46180.1"/>
    </source>
</evidence>
<proteinExistence type="predicted"/>
<reference evidence="1 2" key="1">
    <citation type="submission" date="2016-12" db="EMBL/GenBank/DDBJ databases">
        <title>The genomes of Aspergillus section Nigri reveals drivers in fungal speciation.</title>
        <authorList>
            <consortium name="DOE Joint Genome Institute"/>
            <person name="Vesth T.C."/>
            <person name="Nybo J."/>
            <person name="Theobald S."/>
            <person name="Brandl J."/>
            <person name="Frisvad J.C."/>
            <person name="Nielsen K.F."/>
            <person name="Lyhne E.K."/>
            <person name="Kogle M.E."/>
            <person name="Kuo A."/>
            <person name="Riley R."/>
            <person name="Clum A."/>
            <person name="Nolan M."/>
            <person name="Lipzen A."/>
            <person name="Salamov A."/>
            <person name="Henrissat B."/>
            <person name="Wiebenga A."/>
            <person name="De Vries R.P."/>
            <person name="Grigoriev I.V."/>
            <person name="Mortensen U.H."/>
            <person name="Andersen M.R."/>
            <person name="Baker S.E."/>
        </authorList>
    </citation>
    <scope>NUCLEOTIDE SEQUENCE [LARGE SCALE GENOMIC DNA]</scope>
    <source>
        <strain evidence="1 2">IBT 23096</strain>
    </source>
</reference>
<comment type="caution">
    <text evidence="1">The sequence shown here is derived from an EMBL/GenBank/DDBJ whole genome shotgun (WGS) entry which is preliminary data.</text>
</comment>
<sequence>MNTPTDQVPPGWTNEPARLRGLFYPGSGESQMARSYGLTDFNPLLFNTPDTGEMGYILQSGEEFYWGDLMIDYIFLITKPKTLEEFCIRLPRREIKV</sequence>
<dbReference type="AlphaFoldDB" id="A0A2I2FZX4"/>
<name>A0A2I2FZX4_9EURO</name>
<keyword evidence="2" id="KW-1185">Reference proteome</keyword>
<dbReference type="OrthoDB" id="4486068at2759"/>
<dbReference type="RefSeq" id="XP_024701482.1">
    <property type="nucleotide sequence ID" value="XM_024843086.1"/>
</dbReference>